<accession>A0ABN9RSQ2</accession>
<evidence type="ECO:0000313" key="2">
    <source>
        <dbReference type="EMBL" id="CAK0821447.1"/>
    </source>
</evidence>
<feature type="region of interest" description="Disordered" evidence="1">
    <location>
        <begin position="63"/>
        <end position="118"/>
    </location>
</feature>
<comment type="caution">
    <text evidence="2">The sequence shown here is derived from an EMBL/GenBank/DDBJ whole genome shotgun (WGS) entry which is preliminary data.</text>
</comment>
<gene>
    <name evidence="2" type="ORF">PCOR1329_LOCUS22774</name>
</gene>
<name>A0ABN9RSQ2_9DINO</name>
<dbReference type="Proteomes" id="UP001189429">
    <property type="component" value="Unassembled WGS sequence"/>
</dbReference>
<dbReference type="EMBL" id="CAUYUJ010007651">
    <property type="protein sequence ID" value="CAK0821447.1"/>
    <property type="molecule type" value="Genomic_DNA"/>
</dbReference>
<protein>
    <submittedName>
        <fullName evidence="2">Uncharacterized protein</fullName>
    </submittedName>
</protein>
<feature type="region of interest" description="Disordered" evidence="1">
    <location>
        <begin position="1"/>
        <end position="24"/>
    </location>
</feature>
<reference evidence="2" key="1">
    <citation type="submission" date="2023-10" db="EMBL/GenBank/DDBJ databases">
        <authorList>
            <person name="Chen Y."/>
            <person name="Shah S."/>
            <person name="Dougan E. K."/>
            <person name="Thang M."/>
            <person name="Chan C."/>
        </authorList>
    </citation>
    <scope>NUCLEOTIDE SEQUENCE [LARGE SCALE GENOMIC DNA]</scope>
</reference>
<feature type="compositionally biased region" description="Low complexity" evidence="1">
    <location>
        <begin position="103"/>
        <end position="114"/>
    </location>
</feature>
<evidence type="ECO:0000313" key="3">
    <source>
        <dbReference type="Proteomes" id="UP001189429"/>
    </source>
</evidence>
<evidence type="ECO:0000256" key="1">
    <source>
        <dbReference type="SAM" id="MobiDB-lite"/>
    </source>
</evidence>
<keyword evidence="3" id="KW-1185">Reference proteome</keyword>
<organism evidence="2 3">
    <name type="scientific">Prorocentrum cordatum</name>
    <dbReference type="NCBI Taxonomy" id="2364126"/>
    <lineage>
        <taxon>Eukaryota</taxon>
        <taxon>Sar</taxon>
        <taxon>Alveolata</taxon>
        <taxon>Dinophyceae</taxon>
        <taxon>Prorocentrales</taxon>
        <taxon>Prorocentraceae</taxon>
        <taxon>Prorocentrum</taxon>
    </lineage>
</organism>
<proteinExistence type="predicted"/>
<sequence>MRHGQHTSKLHEPASVHLATTSRQKKTAVLASVQFRRAPRAFAGARLANGCAVNCCWENEEEEAHPFTNPGPYPAAKALPDLARPPTRGPESAKNSSPRVDSGGAAAAEAWPGGRARGECHSMGPRLVAVLLALEQELHAWHNETG</sequence>